<evidence type="ECO:0000259" key="2">
    <source>
        <dbReference type="Pfam" id="PF08239"/>
    </source>
</evidence>
<dbReference type="EMBL" id="AAUW01000011">
    <property type="protein sequence ID" value="EAV43142.1"/>
    <property type="molecule type" value="Genomic_DNA"/>
</dbReference>
<comment type="caution">
    <text evidence="3">The sequence shown here is derived from an EMBL/GenBank/DDBJ whole genome shotgun (WGS) entry which is preliminary data.</text>
</comment>
<feature type="chain" id="PRO_5002628130" description="SH3b domain-containing protein" evidence="1">
    <location>
        <begin position="29"/>
        <end position="218"/>
    </location>
</feature>
<proteinExistence type="predicted"/>
<dbReference type="Gene3D" id="2.30.30.40">
    <property type="entry name" value="SH3 Domains"/>
    <property type="match status" value="1"/>
</dbReference>
<keyword evidence="1" id="KW-0732">Signal</keyword>
<dbReference type="eggNOG" id="ENOG502ZWKT">
    <property type="taxonomic scope" value="Bacteria"/>
</dbReference>
<accession>A0NVX7</accession>
<dbReference type="InterPro" id="IPR003646">
    <property type="entry name" value="SH3-like_bac-type"/>
</dbReference>
<name>A0NVX7_ROSAI</name>
<dbReference type="AlphaFoldDB" id="A0NVX7"/>
<dbReference type="Proteomes" id="UP000004848">
    <property type="component" value="Unassembled WGS sequence"/>
</dbReference>
<gene>
    <name evidence="3" type="ORF">SIAM614_20001</name>
</gene>
<dbReference type="Pfam" id="PF08239">
    <property type="entry name" value="SH3_3"/>
    <property type="match status" value="1"/>
</dbReference>
<dbReference type="RefSeq" id="WP_006936101.1">
    <property type="nucleotide sequence ID" value="NZ_AAUW01000011.1"/>
</dbReference>
<dbReference type="GeneID" id="68847547"/>
<feature type="domain" description="SH3b" evidence="2">
    <location>
        <begin position="162"/>
        <end position="215"/>
    </location>
</feature>
<evidence type="ECO:0000313" key="3">
    <source>
        <dbReference type="EMBL" id="EAV43142.1"/>
    </source>
</evidence>
<protein>
    <recommendedName>
        <fullName evidence="2">SH3b domain-containing protein</fullName>
    </recommendedName>
</protein>
<reference evidence="3 4" key="1">
    <citation type="submission" date="2006-05" db="EMBL/GenBank/DDBJ databases">
        <authorList>
            <person name="King G."/>
            <person name="Ferriera S."/>
            <person name="Johnson J."/>
            <person name="Kravitz S."/>
            <person name="Beeson K."/>
            <person name="Sutton G."/>
            <person name="Rogers Y.-H."/>
            <person name="Friedman R."/>
            <person name="Frazier M."/>
            <person name="Venter J.C."/>
        </authorList>
    </citation>
    <scope>NUCLEOTIDE SEQUENCE [LARGE SCALE GENOMIC DNA]</scope>
    <source>
        <strain evidence="4">ATCC 25650 / DSM 13394 / JCM 20685 / NBRC 16684 / NCIMB 2208 / IAM 12614 / B1</strain>
    </source>
</reference>
<evidence type="ECO:0000256" key="1">
    <source>
        <dbReference type="SAM" id="SignalP"/>
    </source>
</evidence>
<organism evidence="3 4">
    <name type="scientific">Roseibium aggregatum (strain ATCC 25650 / DSM 13394 / JCM 20685 / NBRC 16684 / NCIMB 2208 / IAM 12614 / B1)</name>
    <name type="common">Stappia aggregata</name>
    <dbReference type="NCBI Taxonomy" id="384765"/>
    <lineage>
        <taxon>Bacteria</taxon>
        <taxon>Pseudomonadati</taxon>
        <taxon>Pseudomonadota</taxon>
        <taxon>Alphaproteobacteria</taxon>
        <taxon>Hyphomicrobiales</taxon>
        <taxon>Stappiaceae</taxon>
        <taxon>Roseibium</taxon>
    </lineage>
</organism>
<evidence type="ECO:0000313" key="4">
    <source>
        <dbReference type="Proteomes" id="UP000004848"/>
    </source>
</evidence>
<feature type="signal peptide" evidence="1">
    <location>
        <begin position="1"/>
        <end position="28"/>
    </location>
</feature>
<dbReference type="OrthoDB" id="964913at2"/>
<sequence length="218" mass="23101">MPRSFRFSAVSLAAVPVACLLWTGSVQAQDDGFREIRVAPGTAVAADFMDVLMPFLQGHPESDEGNAALDLKVRKAGSGYSVDIVMTGYLDDSLSGEHYRGTVIRTASGEWELLEMKVSPLCARGQNVGGVCTASVAPPAMFLTSGDAPGNRLMCVSIARDDVLNVRKGPGTRHAVTGALAAGTCNVELSESCEGSWCEIRSDTISGWVNTRYLEPAN</sequence>